<evidence type="ECO:0000313" key="8">
    <source>
        <dbReference type="EMBL" id="VTR94650.1"/>
    </source>
</evidence>
<proteinExistence type="inferred from homology"/>
<dbReference type="InterPro" id="IPR036188">
    <property type="entry name" value="FAD/NAD-bd_sf"/>
</dbReference>
<dbReference type="AlphaFoldDB" id="A0A6P2D5F4"/>
<name>A0A6P2D5F4_9BACT</name>
<evidence type="ECO:0000256" key="5">
    <source>
        <dbReference type="RuleBase" id="RU362075"/>
    </source>
</evidence>
<evidence type="ECO:0000256" key="2">
    <source>
        <dbReference type="ARBA" id="ARBA00006046"/>
    </source>
</evidence>
<sequence>MTSTVSDTAPTRARHSNRAPRPNTVLVVGAGPGGLAAAMLLAKAGLDVHVVERKSHVGGRCSAIEEQGFRFDLGPTFFLYPRVLERIFKLIGRDLRTEIPMVRLDPQYRIAFGGGGELNCTPNLEQLETEVARLSPTDAQNVRRFLDDNRVKMEQFRPCLERPFSGWRDLIRWQLIKLFPTLRPWASLDAELGRYFSDERIRLAFSFQSKYLGMSPFNCPSLFSILSFLEYEYGVWHPMGGCAAVSEGMARVAREMGVRITLNEDVKEVLFEGRKAVGIRTQSGEHRADALVINADFAHAMTKLVPNHLRRKWTDEKIEKKKYSCSTFMMYLGVEGRFEDVPHHTIHTAADYVNNLTDIEQRHVLSEDPSFYVQNATPTDPSLAPPGMSTLYVLAPVTHQHPNVDWVKEAPAFRAKLLKQLEKIGLGGVEKRIRFEKVVTPADWEQTYNVYRGATFSLAHSWGQMLHLRPRNRFDELESVYLVGGGTHPGSGLPVIYESARITSRLLLEDFAHDAEWLGAPGAAELPAPVAHW</sequence>
<comment type="similarity">
    <text evidence="2 5">Belongs to the carotenoid/retinoid oxidoreductase family.</text>
</comment>
<evidence type="ECO:0000256" key="6">
    <source>
        <dbReference type="SAM" id="MobiDB-lite"/>
    </source>
</evidence>
<protein>
    <recommendedName>
        <fullName evidence="7">Amine oxidase domain-containing protein</fullName>
    </recommendedName>
</protein>
<dbReference type="RefSeq" id="WP_162669156.1">
    <property type="nucleotide sequence ID" value="NZ_LR593886.1"/>
</dbReference>
<dbReference type="GO" id="GO:0016117">
    <property type="term" value="P:carotenoid biosynthetic process"/>
    <property type="evidence" value="ECO:0007669"/>
    <property type="project" value="UniProtKB-KW"/>
</dbReference>
<comment type="pathway">
    <text evidence="1 5">Carotenoid biosynthesis.</text>
</comment>
<accession>A0A6P2D5F4</accession>
<evidence type="ECO:0000256" key="1">
    <source>
        <dbReference type="ARBA" id="ARBA00004829"/>
    </source>
</evidence>
<dbReference type="NCBIfam" id="TIGR02734">
    <property type="entry name" value="crtI_fam"/>
    <property type="match status" value="1"/>
</dbReference>
<evidence type="ECO:0000313" key="9">
    <source>
        <dbReference type="Proteomes" id="UP000464178"/>
    </source>
</evidence>
<dbReference type="EMBL" id="LR593886">
    <property type="protein sequence ID" value="VTR94650.1"/>
    <property type="molecule type" value="Genomic_DNA"/>
</dbReference>
<organism evidence="8 9">
    <name type="scientific">Gemmata massiliana</name>
    <dbReference type="NCBI Taxonomy" id="1210884"/>
    <lineage>
        <taxon>Bacteria</taxon>
        <taxon>Pseudomonadati</taxon>
        <taxon>Planctomycetota</taxon>
        <taxon>Planctomycetia</taxon>
        <taxon>Gemmatales</taxon>
        <taxon>Gemmataceae</taxon>
        <taxon>Gemmata</taxon>
    </lineage>
</organism>
<evidence type="ECO:0000256" key="3">
    <source>
        <dbReference type="ARBA" id="ARBA00022746"/>
    </source>
</evidence>
<dbReference type="SUPFAM" id="SSF51905">
    <property type="entry name" value="FAD/NAD(P)-binding domain"/>
    <property type="match status" value="1"/>
</dbReference>
<dbReference type="Proteomes" id="UP000464178">
    <property type="component" value="Chromosome"/>
</dbReference>
<feature type="region of interest" description="Disordered" evidence="6">
    <location>
        <begin position="1"/>
        <end position="24"/>
    </location>
</feature>
<evidence type="ECO:0000259" key="7">
    <source>
        <dbReference type="Pfam" id="PF01593"/>
    </source>
</evidence>
<feature type="domain" description="Amine oxidase" evidence="7">
    <location>
        <begin position="33"/>
        <end position="507"/>
    </location>
</feature>
<dbReference type="Gene3D" id="3.50.50.60">
    <property type="entry name" value="FAD/NAD(P)-binding domain"/>
    <property type="match status" value="2"/>
</dbReference>
<dbReference type="InterPro" id="IPR014105">
    <property type="entry name" value="Carotenoid/retinoid_OxRdtase"/>
</dbReference>
<keyword evidence="3 5" id="KW-0125">Carotenoid biosynthesis</keyword>
<dbReference type="InterPro" id="IPR002937">
    <property type="entry name" value="Amino_oxidase"/>
</dbReference>
<dbReference type="PANTHER" id="PTHR43734">
    <property type="entry name" value="PHYTOENE DESATURASE"/>
    <property type="match status" value="1"/>
</dbReference>
<dbReference type="GO" id="GO:0016491">
    <property type="term" value="F:oxidoreductase activity"/>
    <property type="evidence" value="ECO:0007669"/>
    <property type="project" value="UniProtKB-KW"/>
</dbReference>
<gene>
    <name evidence="8" type="ORF">SOIL9_30640</name>
</gene>
<dbReference type="PANTHER" id="PTHR43734:SF1">
    <property type="entry name" value="PHYTOENE DESATURASE"/>
    <property type="match status" value="1"/>
</dbReference>
<evidence type="ECO:0000256" key="4">
    <source>
        <dbReference type="ARBA" id="ARBA00023002"/>
    </source>
</evidence>
<dbReference type="KEGG" id="gms:SOIL9_30640"/>
<reference evidence="8 9" key="1">
    <citation type="submission" date="2019-05" db="EMBL/GenBank/DDBJ databases">
        <authorList>
            <consortium name="Science for Life Laboratories"/>
        </authorList>
    </citation>
    <scope>NUCLEOTIDE SEQUENCE [LARGE SCALE GENOMIC DNA]</scope>
    <source>
        <strain evidence="8">Soil9</strain>
    </source>
</reference>
<dbReference type="Pfam" id="PF01593">
    <property type="entry name" value="Amino_oxidase"/>
    <property type="match status" value="1"/>
</dbReference>
<keyword evidence="9" id="KW-1185">Reference proteome</keyword>
<keyword evidence="4 5" id="KW-0560">Oxidoreductase</keyword>
<dbReference type="PRINTS" id="PR00419">
    <property type="entry name" value="ADXRDTASE"/>
</dbReference>